<sequence>MKPGTGRSASLRRTLGTGWAHVTGFVREFFDFSGDNALPFTPGAHDVRIERGDWVYYVRAVHRGKMFGADFAPIDLCGLVLYLLLGWVVDEWLAGRPWKVGVLRRRNRSVWGRIPLLYKELVPAGRDPQSALAYLVERVNAGEFDGRKHRDRERAHAEDVR</sequence>
<accession>A0A502CYY4</accession>
<proteinExistence type="predicted"/>
<dbReference type="AlphaFoldDB" id="A0A502CYY4"/>
<gene>
    <name evidence="1" type="ORF">EAH86_09680</name>
</gene>
<evidence type="ECO:0000313" key="1">
    <source>
        <dbReference type="EMBL" id="TPG17036.1"/>
    </source>
</evidence>
<organism evidence="1 2">
    <name type="scientific">Pedococcus bigeumensis</name>
    <dbReference type="NCBI Taxonomy" id="433644"/>
    <lineage>
        <taxon>Bacteria</taxon>
        <taxon>Bacillati</taxon>
        <taxon>Actinomycetota</taxon>
        <taxon>Actinomycetes</taxon>
        <taxon>Micrococcales</taxon>
        <taxon>Intrasporangiaceae</taxon>
        <taxon>Pedococcus</taxon>
    </lineage>
</organism>
<dbReference type="OrthoDB" id="5197761at2"/>
<evidence type="ECO:0000313" key="2">
    <source>
        <dbReference type="Proteomes" id="UP000317722"/>
    </source>
</evidence>
<reference evidence="1 2" key="1">
    <citation type="journal article" date="2019" name="Environ. Microbiol.">
        <title>Species interactions and distinct microbial communities in high Arctic permafrost affected cryosols are associated with the CH4 and CO2 gas fluxes.</title>
        <authorList>
            <person name="Altshuler I."/>
            <person name="Hamel J."/>
            <person name="Turney S."/>
            <person name="Magnuson E."/>
            <person name="Levesque R."/>
            <person name="Greer C."/>
            <person name="Whyte L.G."/>
        </authorList>
    </citation>
    <scope>NUCLEOTIDE SEQUENCE [LARGE SCALE GENOMIC DNA]</scope>
    <source>
        <strain evidence="1 2">S9.3A</strain>
    </source>
</reference>
<comment type="caution">
    <text evidence="1">The sequence shown here is derived from an EMBL/GenBank/DDBJ whole genome shotgun (WGS) entry which is preliminary data.</text>
</comment>
<dbReference type="EMBL" id="RCZM01000003">
    <property type="protein sequence ID" value="TPG17036.1"/>
    <property type="molecule type" value="Genomic_DNA"/>
</dbReference>
<dbReference type="RefSeq" id="WP_140739732.1">
    <property type="nucleotide sequence ID" value="NZ_RCZM01000003.1"/>
</dbReference>
<keyword evidence="2" id="KW-1185">Reference proteome</keyword>
<dbReference type="Proteomes" id="UP000317722">
    <property type="component" value="Unassembled WGS sequence"/>
</dbReference>
<protein>
    <submittedName>
        <fullName evidence="1">Uncharacterized protein</fullName>
    </submittedName>
</protein>
<name>A0A502CYY4_9MICO</name>